<dbReference type="PANTHER" id="PTHR43213">
    <property type="entry name" value="BIFUNCTIONAL DTTP/UTP PYROPHOSPHATASE/METHYLTRANSFERASE PROTEIN-RELATED"/>
    <property type="match status" value="1"/>
</dbReference>
<dbReference type="RefSeq" id="WP_302712461.1">
    <property type="nucleotide sequence ID" value="NZ_JAULRT010000052.1"/>
</dbReference>
<keyword evidence="7" id="KW-1185">Reference proteome</keyword>
<protein>
    <recommendedName>
        <fullName evidence="5">7-methyl-GTP pyrophosphatase</fullName>
        <shortName evidence="5">m(7)GTP pyrophosphatase</shortName>
        <ecNumber evidence="5">3.6.1.-</ecNumber>
    </recommendedName>
</protein>
<dbReference type="HAMAP" id="MF_00528">
    <property type="entry name" value="Maf"/>
    <property type="match status" value="1"/>
</dbReference>
<organism evidence="6 7">
    <name type="scientific">Gilvimarinus algae</name>
    <dbReference type="NCBI Taxonomy" id="3058037"/>
    <lineage>
        <taxon>Bacteria</taxon>
        <taxon>Pseudomonadati</taxon>
        <taxon>Pseudomonadota</taxon>
        <taxon>Gammaproteobacteria</taxon>
        <taxon>Cellvibrionales</taxon>
        <taxon>Cellvibrionaceae</taxon>
        <taxon>Gilvimarinus</taxon>
    </lineage>
</organism>
<comment type="catalytic activity">
    <reaction evidence="5">
        <text>N(7)-methyl-GTP + H2O = N(7)-methyl-GMP + diphosphate + H(+)</text>
        <dbReference type="Rhea" id="RHEA:58744"/>
        <dbReference type="ChEBI" id="CHEBI:15377"/>
        <dbReference type="ChEBI" id="CHEBI:15378"/>
        <dbReference type="ChEBI" id="CHEBI:33019"/>
        <dbReference type="ChEBI" id="CHEBI:58285"/>
        <dbReference type="ChEBI" id="CHEBI:87133"/>
    </reaction>
</comment>
<evidence type="ECO:0000256" key="1">
    <source>
        <dbReference type="ARBA" id="ARBA00004496"/>
    </source>
</evidence>
<comment type="subcellular location">
    <subcellularLocation>
        <location evidence="1 5">Cytoplasm</location>
    </subcellularLocation>
</comment>
<evidence type="ECO:0000256" key="4">
    <source>
        <dbReference type="ARBA" id="ARBA00023080"/>
    </source>
</evidence>
<evidence type="ECO:0000313" key="7">
    <source>
        <dbReference type="Proteomes" id="UP001168380"/>
    </source>
</evidence>
<dbReference type="Proteomes" id="UP001168380">
    <property type="component" value="Unassembled WGS sequence"/>
</dbReference>
<comment type="similarity">
    <text evidence="5">Belongs to the Maf family. YceF subfamily.</text>
</comment>
<evidence type="ECO:0000256" key="3">
    <source>
        <dbReference type="ARBA" id="ARBA00022801"/>
    </source>
</evidence>
<gene>
    <name evidence="6" type="ORF">QWI16_08900</name>
</gene>
<accession>A0ABT8TE15</accession>
<feature type="site" description="Important for substrate specificity" evidence="5">
    <location>
        <position position="12"/>
    </location>
</feature>
<dbReference type="EMBL" id="JAULRT010000052">
    <property type="protein sequence ID" value="MDO3382293.1"/>
    <property type="molecule type" value="Genomic_DNA"/>
</dbReference>
<dbReference type="InterPro" id="IPR003697">
    <property type="entry name" value="Maf-like"/>
</dbReference>
<comment type="cofactor">
    <cofactor evidence="5">
        <name>a divalent metal cation</name>
        <dbReference type="ChEBI" id="CHEBI:60240"/>
    </cofactor>
</comment>
<dbReference type="Gene3D" id="3.90.950.10">
    <property type="match status" value="1"/>
</dbReference>
<dbReference type="SUPFAM" id="SSF52972">
    <property type="entry name" value="ITPase-like"/>
    <property type="match status" value="1"/>
</dbReference>
<comment type="caution">
    <text evidence="6">The sequence shown here is derived from an EMBL/GenBank/DDBJ whole genome shotgun (WGS) entry which is preliminary data.</text>
</comment>
<comment type="caution">
    <text evidence="5">Lacks conserved residue(s) required for the propagation of feature annotation.</text>
</comment>
<evidence type="ECO:0000256" key="2">
    <source>
        <dbReference type="ARBA" id="ARBA00022490"/>
    </source>
</evidence>
<dbReference type="Pfam" id="PF02545">
    <property type="entry name" value="Maf"/>
    <property type="match status" value="1"/>
</dbReference>
<keyword evidence="4 5" id="KW-0546">Nucleotide metabolism</keyword>
<evidence type="ECO:0000313" key="6">
    <source>
        <dbReference type="EMBL" id="MDO3382293.1"/>
    </source>
</evidence>
<name>A0ABT8TE15_9GAMM</name>
<comment type="function">
    <text evidence="5">Nucleoside triphosphate pyrophosphatase that hydrolyzes 7-methyl-GTP (m(7)GTP). May have a dual role in cell division arrest and in preventing the incorporation of modified nucleotides into cellular nucleic acids.</text>
</comment>
<dbReference type="EC" id="3.6.1.-" evidence="5"/>
<keyword evidence="3 5" id="KW-0378">Hydrolase</keyword>
<feature type="active site" description="Proton acceptor" evidence="5">
    <location>
        <position position="69"/>
    </location>
</feature>
<dbReference type="NCBIfam" id="TIGR00172">
    <property type="entry name" value="maf"/>
    <property type="match status" value="1"/>
</dbReference>
<feature type="site" description="Important for substrate specificity" evidence="5">
    <location>
        <position position="154"/>
    </location>
</feature>
<reference evidence="6" key="1">
    <citation type="submission" date="2023-07" db="EMBL/GenBank/DDBJ databases">
        <title>Gilvimarinus algae sp. nov., isolated from the surface of Kelp.</title>
        <authorList>
            <person name="Sun Y.Y."/>
            <person name="Gong Y."/>
            <person name="Du Z.J."/>
        </authorList>
    </citation>
    <scope>NUCLEOTIDE SEQUENCE</scope>
    <source>
        <strain evidence="6">SDUM040014</strain>
    </source>
</reference>
<feature type="site" description="Important for substrate specificity" evidence="5">
    <location>
        <position position="70"/>
    </location>
</feature>
<proteinExistence type="inferred from homology"/>
<evidence type="ECO:0000256" key="5">
    <source>
        <dbReference type="HAMAP-Rule" id="MF_00528"/>
    </source>
</evidence>
<dbReference type="PIRSF" id="PIRSF006305">
    <property type="entry name" value="Maf"/>
    <property type="match status" value="1"/>
</dbReference>
<dbReference type="PANTHER" id="PTHR43213:SF10">
    <property type="entry name" value="7-METHYL-GTP PYROPHOSPHATASE"/>
    <property type="match status" value="1"/>
</dbReference>
<dbReference type="InterPro" id="IPR029001">
    <property type="entry name" value="ITPase-like_fam"/>
</dbReference>
<dbReference type="CDD" id="cd00555">
    <property type="entry name" value="Maf"/>
    <property type="match status" value="1"/>
</dbReference>
<sequence length="201" mass="21974">MREILLASSSPYRRALLSRLGVDFQWTAPNLDETPLPAEAPKDRALRLAEAKAAALAAAHPDHLIIGSDQVASLNGVMLDKPGSHERARAQLKACSGQSLDVYTGLCVYDSATGRRWSAVESYAARFRRLNDTQIEYYLQRDKPYDCAGSFKCESLGIALFEQLAGDDPNTLIGLPLIALTRLLYDAGIDLLAPPNTRNNT</sequence>
<keyword evidence="2 5" id="KW-0963">Cytoplasm</keyword>